<sequence length="1380" mass="157032">MQSDSESQDFNPETDLDKILSDFEDEYRTITSVKLDPGIDFKTIQADVVTTLKLCPSETKRAKRVLIDNVMVCLQKFGEVAANAAGLVFPASTQCWNVVSIIVKAVQSHQAMLDGFVALMERSCAFLDRMNLFLDEKCEKRREILPCSLRGPAYLILNDFLGTLKIVHKIATQSKLRKCRTFLNIMLFNDDKGVKDQMAKMEDGVRKFVAIEIDEILRGVRGLALHLNKSYEVIVAIEEKEKAISKHLQEIHDVVDVVANGVERLDNGVEDLNNGIERLNNGFDGLTSRQQHDDNLTRIRNALGLSDKKKDWYGRNAQQYIPAAGTGEWLQSELHYQTWSSTETHFAKILTMQGESGAGKSHTFSYVVADLKKRYIESEIQDRVSLAYYYLGDEKDESFRQCVGYIILQIASRNERYAEAVAHACQQQTILARAKDLWSNLVEALRHDMEGIHFICIDGYDSRVRTDATEAISCMVNHALNESIDGVSIRLMISGTEDLATGCFEDPRVECIALGNPDDLKIVSRAKIAEIIQEKPELGAILDKAHQESLVSEIKSFKHLDAKIAHIRTCKSDQEVRAVIERIGDDWDELLEEELRALHLSLEATEVKHLNEILTWVVGLRHAVEKIYIPLEVLQGVLWLKFGQTFFLKTLISRIYSRLLTLDEDGDVSLKSDECYRILSFQEQNKKPKTKKRILKGSSNALGRELTRLEIEMCKRTVENALHKYDYERFNFEKFFQTLEEKPKTDFVIDTDAAQASILLSCLDSIQKPAESVLNGLRGYASLYFCEHLKALMDNSESAPIGEYDMPGISLKLVNLFYDPEVIDSWLTDDNIPTLKADWILSDEYVDLVFSFLHTVYSARDFQNDEVKDEWITSILFKSDCKHALLENVARRIAKRWFSSVAKANVDHLWFSWGAYMKIHQGGFDENDNRPALGKVEAYLAWAGEPEHGDAVQQFCRGRTYAIFQYDEEALAAYKQAEQHLSANWWFLYEMLCAYRKLKDDVSSLKCTGALVLLRDQFETSDDDFSKTFRLNVLLPELPTCLVSGSYEAAVTYCRDVLSESASLSRDTDEAVLDALFTCLTKLGRSEDIISHLQTWKEKEDNVEYWRQITVLDDRIREHVIAAATSTGNTDKVSAFYAPPKGSSLSDDWTKAFTFVQGALLVFGSQSQDQFQQGANLLETVIQHDSKDNFFTQWVTDESINTLARVYLARAAGYNTANAPDKNEPLYRERLMALRRKKPNPDREVDFPLLCLIRLHVLRDELQSAREAARKILYNVFDDWPGDHQDASLRRRFKGLAKVLTALSDDQNVVAAWQVTKPAAQTAEDRSQEITPKPYIAGFRCDGCRRRWEDTSGSTLPRSLQQESRHALSTIIQRGTAARY</sequence>
<reference evidence="4" key="1">
    <citation type="submission" date="2019-04" db="EMBL/GenBank/DDBJ databases">
        <title>Sequencing of skin fungus with MAO and IRED activity.</title>
        <authorList>
            <person name="Marsaioli A.J."/>
            <person name="Bonatto J.M.C."/>
            <person name="Reis Junior O."/>
        </authorList>
    </citation>
    <scope>NUCLEOTIDE SEQUENCE</scope>
    <source>
        <strain evidence="4">30M1</strain>
    </source>
</reference>
<gene>
    <name evidence="4" type="ORF">E8E13_003498</name>
</gene>
<evidence type="ECO:0000259" key="3">
    <source>
        <dbReference type="Pfam" id="PF24883"/>
    </source>
</evidence>
<dbReference type="InterPro" id="IPR056884">
    <property type="entry name" value="NPHP3-like_N"/>
</dbReference>
<organism evidence="4 5">
    <name type="scientific">Curvularia kusanoi</name>
    <name type="common">Cochliobolus kusanoi</name>
    <dbReference type="NCBI Taxonomy" id="90978"/>
    <lineage>
        <taxon>Eukaryota</taxon>
        <taxon>Fungi</taxon>
        <taxon>Dikarya</taxon>
        <taxon>Ascomycota</taxon>
        <taxon>Pezizomycotina</taxon>
        <taxon>Dothideomycetes</taxon>
        <taxon>Pleosporomycetidae</taxon>
        <taxon>Pleosporales</taxon>
        <taxon>Pleosporineae</taxon>
        <taxon>Pleosporaceae</taxon>
        <taxon>Curvularia</taxon>
    </lineage>
</organism>
<dbReference type="Pfam" id="PF17109">
    <property type="entry name" value="Goodbye"/>
    <property type="match status" value="1"/>
</dbReference>
<comment type="caution">
    <text evidence="4">The sequence shown here is derived from an EMBL/GenBank/DDBJ whole genome shotgun (WGS) entry which is preliminary data.</text>
</comment>
<name>A0A9P4TCJ2_CURKU</name>
<protein>
    <recommendedName>
        <fullName evidence="6">Fungal STAND N-terminal Goodbye domain-containing protein</fullName>
    </recommendedName>
</protein>
<feature type="domain" description="Nephrocystin 3-like N-terminal" evidence="3">
    <location>
        <begin position="325"/>
        <end position="482"/>
    </location>
</feature>
<dbReference type="PANTHER" id="PTHR10039">
    <property type="entry name" value="AMELOGENIN"/>
    <property type="match status" value="1"/>
</dbReference>
<keyword evidence="5" id="KW-1185">Reference proteome</keyword>
<evidence type="ECO:0000313" key="5">
    <source>
        <dbReference type="Proteomes" id="UP000801428"/>
    </source>
</evidence>
<dbReference type="Gene3D" id="1.25.40.10">
    <property type="entry name" value="Tetratricopeptide repeat domain"/>
    <property type="match status" value="1"/>
</dbReference>
<dbReference type="InterPro" id="IPR011990">
    <property type="entry name" value="TPR-like_helical_dom_sf"/>
</dbReference>
<dbReference type="OrthoDB" id="2913095at2759"/>
<dbReference type="Pfam" id="PF24883">
    <property type="entry name" value="NPHP3_N"/>
    <property type="match status" value="1"/>
</dbReference>
<dbReference type="InterPro" id="IPR031350">
    <property type="entry name" value="Goodbye_dom"/>
</dbReference>
<dbReference type="PANTHER" id="PTHR10039:SF17">
    <property type="entry name" value="FUNGAL STAND N-TERMINAL GOODBYE DOMAIN-CONTAINING PROTEIN-RELATED"/>
    <property type="match status" value="1"/>
</dbReference>
<evidence type="ECO:0000313" key="4">
    <source>
        <dbReference type="EMBL" id="KAF3000725.1"/>
    </source>
</evidence>
<dbReference type="EMBL" id="SWKU01000014">
    <property type="protein sequence ID" value="KAF3000725.1"/>
    <property type="molecule type" value="Genomic_DNA"/>
</dbReference>
<evidence type="ECO:0000256" key="1">
    <source>
        <dbReference type="ARBA" id="ARBA00022737"/>
    </source>
</evidence>
<proteinExistence type="predicted"/>
<feature type="domain" description="Fungal STAND N-terminal Goodbye" evidence="2">
    <location>
        <begin position="59"/>
        <end position="131"/>
    </location>
</feature>
<dbReference type="Proteomes" id="UP000801428">
    <property type="component" value="Unassembled WGS sequence"/>
</dbReference>
<accession>A0A9P4TCJ2</accession>
<evidence type="ECO:0000259" key="2">
    <source>
        <dbReference type="Pfam" id="PF17109"/>
    </source>
</evidence>
<keyword evidence="1" id="KW-0677">Repeat</keyword>
<evidence type="ECO:0008006" key="6">
    <source>
        <dbReference type="Google" id="ProtNLM"/>
    </source>
</evidence>